<dbReference type="RefSeq" id="WP_345032467.1">
    <property type="nucleotide sequence ID" value="NZ_BAABGL010000034.1"/>
</dbReference>
<protein>
    <recommendedName>
        <fullName evidence="3">UDP-N-acetylmuramyl pentapeptide phosphotransferase/UDP-N-acetylglucosamine-1-phosphate transferase</fullName>
    </recommendedName>
</protein>
<gene>
    <name evidence="1" type="ORF">GCM10023167_24430</name>
</gene>
<sequence>MIRSLVLAGVGAAAGFGVARALTAARPLLDRAGRLDRPNHSGASVSLIEGPAVAAGLAVAALALPRPAHRFAAVTATAAAGVLGGIDDLMETGSAKGLRGHLSALARGEVTTGGLKVLGIPAASLLAAAVVREPRPLAGSAVFGRCVDTVLAGGVIAGSANLVNLLDLRPGRGLKAAGLVTVLGPLHGPAAVLSGGVLGTAAAVWGEDLAGRTMLGDTGANALGAALGTRTALQGSRGELLGVLSLLVALTLASEKVSFTRVIEATPVLRELDAWGRTPAAPAAP</sequence>
<proteinExistence type="predicted"/>
<name>A0ABP8JR20_9MICO</name>
<accession>A0ABP8JR20</accession>
<reference evidence="2" key="1">
    <citation type="journal article" date="2019" name="Int. J. Syst. Evol. Microbiol.">
        <title>The Global Catalogue of Microorganisms (GCM) 10K type strain sequencing project: providing services to taxonomists for standard genome sequencing and annotation.</title>
        <authorList>
            <consortium name="The Broad Institute Genomics Platform"/>
            <consortium name="The Broad Institute Genome Sequencing Center for Infectious Disease"/>
            <person name="Wu L."/>
            <person name="Ma J."/>
        </authorList>
    </citation>
    <scope>NUCLEOTIDE SEQUENCE [LARGE SCALE GENOMIC DNA]</scope>
    <source>
        <strain evidence="2">JCM 17808</strain>
    </source>
</reference>
<evidence type="ECO:0000313" key="1">
    <source>
        <dbReference type="EMBL" id="GAA4394724.1"/>
    </source>
</evidence>
<keyword evidence="2" id="KW-1185">Reference proteome</keyword>
<evidence type="ECO:0008006" key="3">
    <source>
        <dbReference type="Google" id="ProtNLM"/>
    </source>
</evidence>
<evidence type="ECO:0000313" key="2">
    <source>
        <dbReference type="Proteomes" id="UP001500642"/>
    </source>
</evidence>
<dbReference type="EMBL" id="BAABGL010000034">
    <property type="protein sequence ID" value="GAA4394724.1"/>
    <property type="molecule type" value="Genomic_DNA"/>
</dbReference>
<organism evidence="1 2">
    <name type="scientific">Brevibacterium pityocampae</name>
    <dbReference type="NCBI Taxonomy" id="506594"/>
    <lineage>
        <taxon>Bacteria</taxon>
        <taxon>Bacillati</taxon>
        <taxon>Actinomycetota</taxon>
        <taxon>Actinomycetes</taxon>
        <taxon>Micrococcales</taxon>
        <taxon>Brevibacteriaceae</taxon>
        <taxon>Brevibacterium</taxon>
    </lineage>
</organism>
<dbReference type="Proteomes" id="UP001500642">
    <property type="component" value="Unassembled WGS sequence"/>
</dbReference>
<comment type="caution">
    <text evidence="1">The sequence shown here is derived from an EMBL/GenBank/DDBJ whole genome shotgun (WGS) entry which is preliminary data.</text>
</comment>